<feature type="compositionally biased region" description="Basic residues" evidence="8">
    <location>
        <begin position="442"/>
        <end position="451"/>
    </location>
</feature>
<dbReference type="Proteomes" id="UP001376459">
    <property type="component" value="Unassembled WGS sequence"/>
</dbReference>
<dbReference type="Gene3D" id="3.30.200.20">
    <property type="entry name" value="Phosphorylase Kinase, domain 1"/>
    <property type="match status" value="1"/>
</dbReference>
<dbReference type="Gene3D" id="1.10.510.10">
    <property type="entry name" value="Transferase(Phosphotransferase) domain 1"/>
    <property type="match status" value="1"/>
</dbReference>
<feature type="compositionally biased region" description="Basic residues" evidence="8">
    <location>
        <begin position="385"/>
        <end position="398"/>
    </location>
</feature>
<evidence type="ECO:0000256" key="1">
    <source>
        <dbReference type="ARBA" id="ARBA00012513"/>
    </source>
</evidence>
<sequence length="611" mass="66713">MAGERERIIAGRYRLRQRLGAGGGGSVWLAEDEKLRAQVAVKEIDVPDEPDERLGDPADRGRDEALKAAQLREHPNVITVYDVVEDDDRPWIVMEYLPGTRDLHAVARQRGPLSSEETARIGAAALDGLRAGHRLGIIHRDVKPSNILLAPDHSGTVDGRVLLTDYGISLRPRETRITRSGMVVGTPGYVAPERLSGGEATAASDLFSLGVTLYFAVEGTAPFERDTLDASLLAALNTEPSVPQRASAPLSRAIMGLLAKDPLKRIQAAEAAELLAEAAGEAVGTPGSRPGQPAPPDEGSSTSTRRTPLSSLPTQVRLAARPPGAHRPAGRERRVRAGCRHLRRRGRGDAEPGGQGEARRDSFPGPVPDRHPQHVPVWQTGGPARRPHGGPARRRRMEGRRLQGAAGPQARRLSRRRPRGAGHRDRHGRPHRTRTGREVRTGRVHPAHRKPAGHDARPRAVRPDPRGRPERAAGVGLPAVPEERHRRRPARRLPQVRRRGVHHAAGPGRLHQLRGRRGRFVHRDPGELRRAARRAGGRLDLGLREGSSDSVDTGGLCEEKYGVDWARGKAHEMWGWSSTDEEWDAGFRHVMCSVAREDGKKLPAGGLKPAY</sequence>
<evidence type="ECO:0000256" key="6">
    <source>
        <dbReference type="ARBA" id="ARBA00022840"/>
    </source>
</evidence>
<feature type="compositionally biased region" description="Basic residues" evidence="8">
    <location>
        <begin position="412"/>
        <end position="434"/>
    </location>
</feature>
<protein>
    <recommendedName>
        <fullName evidence="1">non-specific serine/threonine protein kinase</fullName>
        <ecNumber evidence="1">2.7.11.1</ecNumber>
    </recommendedName>
</protein>
<evidence type="ECO:0000256" key="3">
    <source>
        <dbReference type="ARBA" id="ARBA00022679"/>
    </source>
</evidence>
<comment type="caution">
    <text evidence="10">The sequence shown here is derived from an EMBL/GenBank/DDBJ whole genome shotgun (WGS) entry which is preliminary data.</text>
</comment>
<feature type="compositionally biased region" description="Basic and acidic residues" evidence="8">
    <location>
        <begin position="357"/>
        <end position="372"/>
    </location>
</feature>
<keyword evidence="2" id="KW-0723">Serine/threonine-protein kinase</keyword>
<dbReference type="PROSITE" id="PS00107">
    <property type="entry name" value="PROTEIN_KINASE_ATP"/>
    <property type="match status" value="1"/>
</dbReference>
<dbReference type="InterPro" id="IPR011009">
    <property type="entry name" value="Kinase-like_dom_sf"/>
</dbReference>
<dbReference type="CDD" id="cd14014">
    <property type="entry name" value="STKc_PknB_like"/>
    <property type="match status" value="1"/>
</dbReference>
<organism evidence="10 11">
    <name type="scientific">Streptomyces machairae</name>
    <dbReference type="NCBI Taxonomy" id="3134109"/>
    <lineage>
        <taxon>Bacteria</taxon>
        <taxon>Bacillati</taxon>
        <taxon>Actinomycetota</taxon>
        <taxon>Actinomycetes</taxon>
        <taxon>Kitasatosporales</taxon>
        <taxon>Streptomycetaceae</taxon>
        <taxon>Streptomyces</taxon>
    </lineage>
</organism>
<dbReference type="Pfam" id="PF00069">
    <property type="entry name" value="Pkinase"/>
    <property type="match status" value="1"/>
</dbReference>
<feature type="compositionally biased region" description="Low complexity" evidence="8">
    <location>
        <begin position="402"/>
        <end position="411"/>
    </location>
</feature>
<keyword evidence="4 7" id="KW-0547">Nucleotide-binding</keyword>
<feature type="compositionally biased region" description="Low complexity" evidence="8">
    <location>
        <begin position="300"/>
        <end position="327"/>
    </location>
</feature>
<reference evidence="10 11" key="1">
    <citation type="submission" date="2024-03" db="EMBL/GenBank/DDBJ databases">
        <title>Novel Streptomyces species of biotechnological and ecological value are a feature of Machair soil.</title>
        <authorList>
            <person name="Prole J.R."/>
            <person name="Goodfellow M."/>
            <person name="Allenby N."/>
            <person name="Ward A.C."/>
        </authorList>
    </citation>
    <scope>NUCLEOTIDE SEQUENCE [LARGE SCALE GENOMIC DNA]</scope>
    <source>
        <strain evidence="10 11">MS1.AVA.1</strain>
    </source>
</reference>
<evidence type="ECO:0000256" key="8">
    <source>
        <dbReference type="SAM" id="MobiDB-lite"/>
    </source>
</evidence>
<evidence type="ECO:0000256" key="7">
    <source>
        <dbReference type="PROSITE-ProRule" id="PRU10141"/>
    </source>
</evidence>
<evidence type="ECO:0000256" key="2">
    <source>
        <dbReference type="ARBA" id="ARBA00022527"/>
    </source>
</evidence>
<accession>A0ABU8UU19</accession>
<dbReference type="EC" id="2.7.11.1" evidence="1"/>
<keyword evidence="11" id="KW-1185">Reference proteome</keyword>
<evidence type="ECO:0000259" key="9">
    <source>
        <dbReference type="PROSITE" id="PS50011"/>
    </source>
</evidence>
<feature type="compositionally biased region" description="Basic residues" evidence="8">
    <location>
        <begin position="333"/>
        <end position="346"/>
    </location>
</feature>
<dbReference type="PANTHER" id="PTHR43289">
    <property type="entry name" value="MITOGEN-ACTIVATED PROTEIN KINASE KINASE KINASE 20-RELATED"/>
    <property type="match status" value="1"/>
</dbReference>
<feature type="region of interest" description="Disordered" evidence="8">
    <location>
        <begin position="280"/>
        <end position="505"/>
    </location>
</feature>
<name>A0ABU8UU19_9ACTN</name>
<evidence type="ECO:0000256" key="4">
    <source>
        <dbReference type="ARBA" id="ARBA00022741"/>
    </source>
</evidence>
<dbReference type="EMBL" id="JBBKAK010000001">
    <property type="protein sequence ID" value="MEJ8672405.1"/>
    <property type="molecule type" value="Genomic_DNA"/>
</dbReference>
<gene>
    <name evidence="10" type="ORF">WKI71_40955</name>
</gene>
<dbReference type="SMART" id="SM00220">
    <property type="entry name" value="S_TKc"/>
    <property type="match status" value="1"/>
</dbReference>
<feature type="binding site" evidence="7">
    <location>
        <position position="42"/>
    </location>
    <ligand>
        <name>ATP</name>
        <dbReference type="ChEBI" id="CHEBI:30616"/>
    </ligand>
</feature>
<dbReference type="InterPro" id="IPR017441">
    <property type="entry name" value="Protein_kinase_ATP_BS"/>
</dbReference>
<dbReference type="InterPro" id="IPR008271">
    <property type="entry name" value="Ser/Thr_kinase_AS"/>
</dbReference>
<keyword evidence="6 7" id="KW-0067">ATP-binding</keyword>
<feature type="compositionally biased region" description="Basic residues" evidence="8">
    <location>
        <begin position="485"/>
        <end position="502"/>
    </location>
</feature>
<dbReference type="InterPro" id="IPR000719">
    <property type="entry name" value="Prot_kinase_dom"/>
</dbReference>
<dbReference type="GO" id="GO:0016301">
    <property type="term" value="F:kinase activity"/>
    <property type="evidence" value="ECO:0007669"/>
    <property type="project" value="UniProtKB-KW"/>
</dbReference>
<evidence type="ECO:0000313" key="11">
    <source>
        <dbReference type="Proteomes" id="UP001376459"/>
    </source>
</evidence>
<evidence type="ECO:0000313" key="10">
    <source>
        <dbReference type="EMBL" id="MEJ8672405.1"/>
    </source>
</evidence>
<proteinExistence type="predicted"/>
<keyword evidence="3" id="KW-0808">Transferase</keyword>
<dbReference type="SUPFAM" id="SSF56112">
    <property type="entry name" value="Protein kinase-like (PK-like)"/>
    <property type="match status" value="1"/>
</dbReference>
<dbReference type="PANTHER" id="PTHR43289:SF6">
    <property type="entry name" value="SERINE_THREONINE-PROTEIN KINASE NEKL-3"/>
    <property type="match status" value="1"/>
</dbReference>
<evidence type="ECO:0000256" key="5">
    <source>
        <dbReference type="ARBA" id="ARBA00022777"/>
    </source>
</evidence>
<feature type="compositionally biased region" description="Basic and acidic residues" evidence="8">
    <location>
        <begin position="452"/>
        <end position="471"/>
    </location>
</feature>
<feature type="domain" description="Protein kinase" evidence="9">
    <location>
        <begin position="13"/>
        <end position="275"/>
    </location>
</feature>
<dbReference type="PROSITE" id="PS00108">
    <property type="entry name" value="PROTEIN_KINASE_ST"/>
    <property type="match status" value="1"/>
</dbReference>
<keyword evidence="5 10" id="KW-0418">Kinase</keyword>
<dbReference type="PROSITE" id="PS50011">
    <property type="entry name" value="PROTEIN_KINASE_DOM"/>
    <property type="match status" value="1"/>
</dbReference>